<proteinExistence type="predicted"/>
<dbReference type="AlphaFoldDB" id="A0A8J7LP75"/>
<organism evidence="2 3">
    <name type="scientific">Halocynthiibacter styelae</name>
    <dbReference type="NCBI Taxonomy" id="2761955"/>
    <lineage>
        <taxon>Bacteria</taxon>
        <taxon>Pseudomonadati</taxon>
        <taxon>Pseudomonadota</taxon>
        <taxon>Alphaproteobacteria</taxon>
        <taxon>Rhodobacterales</taxon>
        <taxon>Paracoccaceae</taxon>
        <taxon>Halocynthiibacter</taxon>
    </lineage>
</organism>
<gene>
    <name evidence="2" type="ORF">H1D41_02170</name>
</gene>
<dbReference type="GO" id="GO:0003677">
    <property type="term" value="F:DNA binding"/>
    <property type="evidence" value="ECO:0007669"/>
    <property type="project" value="InterPro"/>
</dbReference>
<protein>
    <submittedName>
        <fullName evidence="2">Uncharacterized protein</fullName>
    </submittedName>
</protein>
<keyword evidence="1" id="KW-0233">DNA recombination</keyword>
<reference evidence="2" key="1">
    <citation type="submission" date="2020-10" db="EMBL/GenBank/DDBJ databases">
        <title>Paenihalocynthiibacter styelae gen. nov., sp. nov., isolated from stalked sea squirt Styela clava.</title>
        <authorList>
            <person name="Kim Y.-O."/>
            <person name="Yoon J.-H."/>
        </authorList>
    </citation>
    <scope>NUCLEOTIDE SEQUENCE</scope>
    <source>
        <strain evidence="2">MYP1-1</strain>
    </source>
</reference>
<evidence type="ECO:0000313" key="3">
    <source>
        <dbReference type="Proteomes" id="UP000640583"/>
    </source>
</evidence>
<comment type="caution">
    <text evidence="2">The sequence shown here is derived from an EMBL/GenBank/DDBJ whole genome shotgun (WGS) entry which is preliminary data.</text>
</comment>
<keyword evidence="3" id="KW-1185">Reference proteome</keyword>
<name>A0A8J7LP75_9RHOB</name>
<dbReference type="GO" id="GO:0015074">
    <property type="term" value="P:DNA integration"/>
    <property type="evidence" value="ECO:0007669"/>
    <property type="project" value="InterPro"/>
</dbReference>
<dbReference type="RefSeq" id="WP_228847355.1">
    <property type="nucleotide sequence ID" value="NZ_JADCKQ010000001.1"/>
</dbReference>
<dbReference type="Gene3D" id="1.10.443.10">
    <property type="entry name" value="Intergrase catalytic core"/>
    <property type="match status" value="1"/>
</dbReference>
<sequence length="629" mass="71594">MSILTQIANSIAIPVATEPPKPKNLQDVYDDANVAGRDDEARATKRVADYFAAPLASFEADVEWFDQMFPLAHRMVQVPGRERSFWKSRNGYNKWRNKVRRRIEHSNGAVAAEKERKARQDGWALLNELLHTLSHNGGPIHGGEAGAVVAFADWARKSAIEPGELDCEAIALILDRAPSDNIRRKHLRALEVLKRYQCIRSIAAHLPDELDINRARRRFENALPPHLDIWIDEVLEIGRLKNAKYDRTTDKHSDAWQPTTVGTYRSALRSYVWSASRERGGQIDLDTLTDFSELFTEDTAWVVAANWNNRSEMPDGLNPRSAYDYFGHVMTVLDRNEMDPSSLAKVREDCEFLVEGKQRADEMSPKTVQFCRPLINIPQRRRSFLTQHFAYRDRADDILATDKMLTASQLREVRMFGTCAAFAAIELCGAPNRVTNVLQLRHRGPTSNLFLPTGHADHYEIALNRKEMKVRKGKPVPRQKIRRNALEGAQTLDWYIKTIRPLFPYGNAQWCAGIDQPFESLRFGKMQDLLQRSESPHLFVALQSAGHLSKSVFYEYLCEASEAIGMPMTPHNFRHGVASIMLRRSLANIGRVATLLNNSPSVVEKFYAWINEAIVIEEVQDEIMDEAFG</sequence>
<dbReference type="GO" id="GO:0006310">
    <property type="term" value="P:DNA recombination"/>
    <property type="evidence" value="ECO:0007669"/>
    <property type="project" value="UniProtKB-KW"/>
</dbReference>
<evidence type="ECO:0000256" key="1">
    <source>
        <dbReference type="ARBA" id="ARBA00023172"/>
    </source>
</evidence>
<dbReference type="Proteomes" id="UP000640583">
    <property type="component" value="Unassembled WGS sequence"/>
</dbReference>
<accession>A0A8J7LP75</accession>
<dbReference type="InterPro" id="IPR013762">
    <property type="entry name" value="Integrase-like_cat_sf"/>
</dbReference>
<evidence type="ECO:0000313" key="2">
    <source>
        <dbReference type="EMBL" id="MBI1492437.1"/>
    </source>
</evidence>
<dbReference type="InterPro" id="IPR011010">
    <property type="entry name" value="DNA_brk_join_enz"/>
</dbReference>
<dbReference type="EMBL" id="JADCKQ010000001">
    <property type="protein sequence ID" value="MBI1492437.1"/>
    <property type="molecule type" value="Genomic_DNA"/>
</dbReference>
<dbReference type="SUPFAM" id="SSF56349">
    <property type="entry name" value="DNA breaking-rejoining enzymes"/>
    <property type="match status" value="1"/>
</dbReference>